<evidence type="ECO:0000256" key="2">
    <source>
        <dbReference type="SAM" id="Phobius"/>
    </source>
</evidence>
<dbReference type="AlphaFoldDB" id="A0A640THI9"/>
<evidence type="ECO:0000313" key="4">
    <source>
        <dbReference type="Proteomes" id="UP000429552"/>
    </source>
</evidence>
<feature type="compositionally biased region" description="Pro residues" evidence="1">
    <location>
        <begin position="94"/>
        <end position="109"/>
    </location>
</feature>
<feature type="compositionally biased region" description="Low complexity" evidence="1">
    <location>
        <begin position="81"/>
        <end position="93"/>
    </location>
</feature>
<protein>
    <submittedName>
        <fullName evidence="3">Uncharacterized protein</fullName>
    </submittedName>
</protein>
<name>A0A640THI9_STRNI</name>
<feature type="compositionally biased region" description="Gly residues" evidence="1">
    <location>
        <begin position="61"/>
        <end position="71"/>
    </location>
</feature>
<keyword evidence="2" id="KW-1133">Transmembrane helix</keyword>
<gene>
    <name evidence="3" type="ORF">Sliba_35400</name>
</gene>
<sequence length="233" mass="24412">MDTARLAVRAEYCRHHALSGGTPPMANQYPGPPPEQPPGGPGQNPYAAPESGQPADPGYGYPQGGRPGEPGYGYPQAGTSPQPAYAYPQDAAQPAPPPAFPPGAPPQPAPGGFQPGAQPGGMSLSLGDIAVSGDTIMTPAGPMPLKGAVWTATDMSRTEEKMPTHAVVLAIVFFLFCLLGLLFLLMKERVTTGFVQVTVNSGGRHHSTMIPVQSREQVMWVLNQVNYARSLSV</sequence>
<feature type="compositionally biased region" description="Low complexity" evidence="1">
    <location>
        <begin position="110"/>
        <end position="121"/>
    </location>
</feature>
<comment type="caution">
    <text evidence="3">The sequence shown here is derived from an EMBL/GenBank/DDBJ whole genome shotgun (WGS) entry which is preliminary data.</text>
</comment>
<feature type="region of interest" description="Disordered" evidence="1">
    <location>
        <begin position="18"/>
        <end position="125"/>
    </location>
</feature>
<dbReference type="Proteomes" id="UP000429552">
    <property type="component" value="Unassembled WGS sequence"/>
</dbReference>
<keyword evidence="2" id="KW-0472">Membrane</keyword>
<proteinExistence type="predicted"/>
<evidence type="ECO:0000313" key="3">
    <source>
        <dbReference type="EMBL" id="GFE23087.1"/>
    </source>
</evidence>
<organism evidence="3 4">
    <name type="scientific">Streptomyces nigrescens</name>
    <dbReference type="NCBI Taxonomy" id="1920"/>
    <lineage>
        <taxon>Bacteria</taxon>
        <taxon>Bacillati</taxon>
        <taxon>Actinomycetota</taxon>
        <taxon>Actinomycetes</taxon>
        <taxon>Kitasatosporales</taxon>
        <taxon>Streptomycetaceae</taxon>
        <taxon>Streptomyces</taxon>
    </lineage>
</organism>
<evidence type="ECO:0000256" key="1">
    <source>
        <dbReference type="SAM" id="MobiDB-lite"/>
    </source>
</evidence>
<accession>A0A640THI9</accession>
<keyword evidence="2" id="KW-0812">Transmembrane</keyword>
<dbReference type="EMBL" id="BLIP01000001">
    <property type="protein sequence ID" value="GFE23087.1"/>
    <property type="molecule type" value="Genomic_DNA"/>
</dbReference>
<reference evidence="3 4" key="1">
    <citation type="submission" date="2019-12" db="EMBL/GenBank/DDBJ databases">
        <title>Whole genome shotgun sequence of Streptomyces libani subsp. libani NBRC 13452.</title>
        <authorList>
            <person name="Ichikawa N."/>
            <person name="Kimura A."/>
            <person name="Kitahashi Y."/>
            <person name="Komaki H."/>
            <person name="Tamura T."/>
        </authorList>
    </citation>
    <scope>NUCLEOTIDE SEQUENCE [LARGE SCALE GENOMIC DNA]</scope>
    <source>
        <strain evidence="3 4">NBRC 13452</strain>
    </source>
</reference>
<feature type="transmembrane region" description="Helical" evidence="2">
    <location>
        <begin position="166"/>
        <end position="186"/>
    </location>
</feature>
<feature type="compositionally biased region" description="Pro residues" evidence="1">
    <location>
        <begin position="30"/>
        <end position="40"/>
    </location>
</feature>